<dbReference type="RefSeq" id="WP_013931220.1">
    <property type="nucleotide sequence ID" value="NC_015704.1"/>
</dbReference>
<dbReference type="InterPro" id="IPR027417">
    <property type="entry name" value="P-loop_NTPase"/>
</dbReference>
<dbReference type="SUPFAM" id="SSF52540">
    <property type="entry name" value="P-loop containing nucleoside triphosphate hydrolases"/>
    <property type="match status" value="1"/>
</dbReference>
<geneLocation type="plasmid" evidence="5 6">
    <name>pRUNSL02</name>
</geneLocation>
<dbReference type="GO" id="GO:0006260">
    <property type="term" value="P:DNA replication"/>
    <property type="evidence" value="ECO:0007669"/>
    <property type="project" value="TreeGrafter"/>
</dbReference>
<dbReference type="InterPro" id="IPR002611">
    <property type="entry name" value="IstB_ATP-bd"/>
</dbReference>
<dbReference type="InterPro" id="IPR003593">
    <property type="entry name" value="AAA+_ATPase"/>
</dbReference>
<dbReference type="InterPro" id="IPR047661">
    <property type="entry name" value="IstB"/>
</dbReference>
<accession>A0A7U4E8U5</accession>
<evidence type="ECO:0000259" key="4">
    <source>
        <dbReference type="SMART" id="SM00382"/>
    </source>
</evidence>
<dbReference type="NCBIfam" id="NF038214">
    <property type="entry name" value="IS21_help_AAA"/>
    <property type="match status" value="1"/>
</dbReference>
<keyword evidence="2" id="KW-0547">Nucleotide-binding</keyword>
<dbReference type="PANTHER" id="PTHR30050:SF4">
    <property type="entry name" value="ATP-BINDING PROTEIN RV3427C IN INSERTION SEQUENCE-RELATED"/>
    <property type="match status" value="1"/>
</dbReference>
<dbReference type="AlphaFoldDB" id="A0A7U4E8U5"/>
<evidence type="ECO:0000256" key="1">
    <source>
        <dbReference type="ARBA" id="ARBA00008059"/>
    </source>
</evidence>
<dbReference type="GO" id="GO:0005524">
    <property type="term" value="F:ATP binding"/>
    <property type="evidence" value="ECO:0007669"/>
    <property type="project" value="UniProtKB-KW"/>
</dbReference>
<sequence length="246" mass="27774">MNTHETISQMRALKLMGMANAYQTLCELPVDKHPSSQQLLAQIVEAEILDRQHRKTRSAIQQAQFRYQATVEEIIIASERNLSKDMVYKLADTSFVKRHENIIITGATGCGKSFIATALGYQACQMGFRVIYFSLPKLLQRLHLAKADGSYIKELARIEKYHLLILDDWGIQPLDTSARLAILQLIEDRHGKTSTIITAQMPVANWHDYIAEPALADAILDRILSHTHRIDLKGGSLRNTAKNNPK</sequence>
<evidence type="ECO:0000256" key="3">
    <source>
        <dbReference type="ARBA" id="ARBA00022840"/>
    </source>
</evidence>
<keyword evidence="6" id="KW-1185">Reference proteome</keyword>
<gene>
    <name evidence="5" type="ordered locus">Runsl_5901</name>
</gene>
<dbReference type="PANTHER" id="PTHR30050">
    <property type="entry name" value="CHROMOSOMAL REPLICATION INITIATOR PROTEIN DNAA"/>
    <property type="match status" value="1"/>
</dbReference>
<keyword evidence="3 5" id="KW-0067">ATP-binding</keyword>
<evidence type="ECO:0000256" key="2">
    <source>
        <dbReference type="ARBA" id="ARBA00022741"/>
    </source>
</evidence>
<dbReference type="Pfam" id="PF01695">
    <property type="entry name" value="IstB_IS21"/>
    <property type="match status" value="1"/>
</dbReference>
<feature type="domain" description="AAA+ ATPase" evidence="4">
    <location>
        <begin position="98"/>
        <end position="231"/>
    </location>
</feature>
<name>A0A7U4E8U5_RUNSL</name>
<protein>
    <submittedName>
        <fullName evidence="5">IstB domain protein ATP-binding protein</fullName>
    </submittedName>
</protein>
<dbReference type="PIRSF" id="PIRSF003073">
    <property type="entry name" value="DNAC_TnpB_IstB"/>
    <property type="match status" value="1"/>
</dbReference>
<comment type="similarity">
    <text evidence="1">Belongs to the IS21/IS1162 putative ATP-binding protein family.</text>
</comment>
<reference evidence="6" key="1">
    <citation type="submission" date="2011-06" db="EMBL/GenBank/DDBJ databases">
        <title>The complete genome of plasmid 2 of Runella slithyformis DSM 19594.</title>
        <authorList>
            <consortium name="US DOE Joint Genome Institute (JGI-PGF)"/>
            <person name="Lucas S."/>
            <person name="Han J."/>
            <person name="Lapidus A."/>
            <person name="Bruce D."/>
            <person name="Goodwin L."/>
            <person name="Pitluck S."/>
            <person name="Peters L."/>
            <person name="Kyrpides N."/>
            <person name="Mavromatis K."/>
            <person name="Ivanova N."/>
            <person name="Ovchinnikova G."/>
            <person name="Zhang X."/>
            <person name="Misra M."/>
            <person name="Detter J.C."/>
            <person name="Tapia R."/>
            <person name="Han C."/>
            <person name="Land M."/>
            <person name="Hauser L."/>
            <person name="Markowitz V."/>
            <person name="Cheng J.-F."/>
            <person name="Hugenholtz P."/>
            <person name="Woyke T."/>
            <person name="Wu D."/>
            <person name="Tindall B."/>
            <person name="Faehrich R."/>
            <person name="Brambilla E."/>
            <person name="Klenk H.-P."/>
            <person name="Eisen J.A."/>
        </authorList>
    </citation>
    <scope>NUCLEOTIDE SEQUENCE [LARGE SCALE GENOMIC DNA]</scope>
    <source>
        <strain evidence="6">ATCC 29530 / DSM 19594 / LMG 11500 / NCIMB 11436 / LSU 4</strain>
        <plasmid evidence="6">pRUNSL02</plasmid>
    </source>
</reference>
<evidence type="ECO:0000313" key="5">
    <source>
        <dbReference type="EMBL" id="AEI52038.1"/>
    </source>
</evidence>
<keyword evidence="5" id="KW-0614">Plasmid</keyword>
<dbReference type="KEGG" id="rsi:Runsl_5901"/>
<dbReference type="Gene3D" id="3.40.50.300">
    <property type="entry name" value="P-loop containing nucleotide triphosphate hydrolases"/>
    <property type="match status" value="1"/>
</dbReference>
<evidence type="ECO:0000313" key="6">
    <source>
        <dbReference type="Proteomes" id="UP000000493"/>
    </source>
</evidence>
<organism evidence="5 6">
    <name type="scientific">Runella slithyformis (strain ATCC 29530 / DSM 19594 / LMG 11500 / NCIMB 11436 / LSU 4)</name>
    <dbReference type="NCBI Taxonomy" id="761193"/>
    <lineage>
        <taxon>Bacteria</taxon>
        <taxon>Pseudomonadati</taxon>
        <taxon>Bacteroidota</taxon>
        <taxon>Cytophagia</taxon>
        <taxon>Cytophagales</taxon>
        <taxon>Spirosomataceae</taxon>
        <taxon>Runella</taxon>
    </lineage>
</organism>
<reference evidence="5 6" key="2">
    <citation type="journal article" date="2012" name="Stand. Genomic Sci.">
        <title>Complete genome sequence of the aquatic bacterium Runella slithyformis type strain (LSU 4(T)).</title>
        <authorList>
            <person name="Copeland A."/>
            <person name="Zhang X."/>
            <person name="Misra M."/>
            <person name="Lapidus A."/>
            <person name="Nolan M."/>
            <person name="Lucas S."/>
            <person name="Deshpande S."/>
            <person name="Cheng J.F."/>
            <person name="Tapia R."/>
            <person name="Goodwin L.A."/>
            <person name="Pitluck S."/>
            <person name="Liolios K."/>
            <person name="Pagani I."/>
            <person name="Ivanova N."/>
            <person name="Mikhailova N."/>
            <person name="Pati A."/>
            <person name="Chen A."/>
            <person name="Palaniappan K."/>
            <person name="Land M."/>
            <person name="Hauser L."/>
            <person name="Pan C."/>
            <person name="Jeffries C.D."/>
            <person name="Detter J.C."/>
            <person name="Brambilla E.M."/>
            <person name="Rohde M."/>
            <person name="Djao O.D."/>
            <person name="Goker M."/>
            <person name="Sikorski J."/>
            <person name="Tindall B.J."/>
            <person name="Woyke T."/>
            <person name="Bristow J."/>
            <person name="Eisen J.A."/>
            <person name="Markowitz V."/>
            <person name="Hugenholtz P."/>
            <person name="Kyrpides N.C."/>
            <person name="Klenk H.P."/>
            <person name="Mavromatis K."/>
        </authorList>
    </citation>
    <scope>NUCLEOTIDE SEQUENCE [LARGE SCALE GENOMIC DNA]</scope>
    <source>
        <strain evidence="6">ATCC 29530 / DSM 19594 / LMG 11500 / NCIMB 11436 / LSU 4</strain>
    </source>
</reference>
<dbReference type="SMART" id="SM00382">
    <property type="entry name" value="AAA"/>
    <property type="match status" value="1"/>
</dbReference>
<dbReference type="Proteomes" id="UP000000493">
    <property type="component" value="Plasmid pRUNSL02"/>
</dbReference>
<dbReference type="EMBL" id="CP002861">
    <property type="protein sequence ID" value="AEI52038.1"/>
    <property type="molecule type" value="Genomic_DNA"/>
</dbReference>
<proteinExistence type="inferred from homology"/>
<dbReference type="InterPro" id="IPR028350">
    <property type="entry name" value="DNAC/IstB-like"/>
</dbReference>
<dbReference type="CDD" id="cd00009">
    <property type="entry name" value="AAA"/>
    <property type="match status" value="1"/>
</dbReference>